<organism evidence="3 4">
    <name type="scientific">Candidatus Gemmiger excrementipullorum</name>
    <dbReference type="NCBI Taxonomy" id="2838610"/>
    <lineage>
        <taxon>Bacteria</taxon>
        <taxon>Bacillati</taxon>
        <taxon>Bacillota</taxon>
        <taxon>Clostridia</taxon>
        <taxon>Eubacteriales</taxon>
        <taxon>Gemmiger</taxon>
    </lineage>
</organism>
<dbReference type="GO" id="GO:0008107">
    <property type="term" value="F:galactoside 2-alpha-L-fucosyltransferase activity"/>
    <property type="evidence" value="ECO:0007669"/>
    <property type="project" value="InterPro"/>
</dbReference>
<gene>
    <name evidence="3" type="ORF">H9846_06975</name>
</gene>
<name>A0A9D2BVQ3_9FIRM</name>
<evidence type="ECO:0000313" key="3">
    <source>
        <dbReference type="EMBL" id="HIX95184.1"/>
    </source>
</evidence>
<comment type="caution">
    <text evidence="3">The sequence shown here is derived from an EMBL/GenBank/DDBJ whole genome shotgun (WGS) entry which is preliminary data.</text>
</comment>
<dbReference type="AlphaFoldDB" id="A0A9D2BVQ3"/>
<dbReference type="CDD" id="cd11301">
    <property type="entry name" value="Fut1_Fut2_like"/>
    <property type="match status" value="1"/>
</dbReference>
<dbReference type="Proteomes" id="UP000886751">
    <property type="component" value="Unassembled WGS sequence"/>
</dbReference>
<evidence type="ECO:0000313" key="4">
    <source>
        <dbReference type="Proteomes" id="UP000886751"/>
    </source>
</evidence>
<dbReference type="PANTHER" id="PTHR11927">
    <property type="entry name" value="GALACTOSIDE 2-L-FUCOSYLTRANSFERASE"/>
    <property type="match status" value="1"/>
</dbReference>
<proteinExistence type="predicted"/>
<reference evidence="3" key="2">
    <citation type="submission" date="2021-04" db="EMBL/GenBank/DDBJ databases">
        <authorList>
            <person name="Gilroy R."/>
        </authorList>
    </citation>
    <scope>NUCLEOTIDE SEQUENCE</scope>
    <source>
        <strain evidence="3">ChiHecec2B26-7398</strain>
    </source>
</reference>
<dbReference type="EMBL" id="DXEI01000103">
    <property type="protein sequence ID" value="HIX95184.1"/>
    <property type="molecule type" value="Genomic_DNA"/>
</dbReference>
<protein>
    <submittedName>
        <fullName evidence="3">Alpha-1,2-fucosyltransferase</fullName>
    </submittedName>
</protein>
<dbReference type="InterPro" id="IPR002516">
    <property type="entry name" value="Glyco_trans_11"/>
</dbReference>
<evidence type="ECO:0000256" key="2">
    <source>
        <dbReference type="ARBA" id="ARBA00022679"/>
    </source>
</evidence>
<sequence>MIYAELAGGLGNQMFIYAFARALGLRCGEGVTLLDRQDWRGGAPAHTACALAALDLAPEVRILAEPGFAKQHLPRQNAAKALMIKYEQRRGLLARDWHGFEARCAPVLNLLGLHFATDGYTPVRRGPARDFLAWGYFQAEAYFAGCADAIRRELRAKQPPAGAVAAAIDAAAWPVALHLRRGDYARPENAILQVCTPAYYARAAAAVKAARPDAEVFVFSDDVDWARANLDTAGLPAQFVPRGDAVADLALMQRCRGFILSNSTYSWWAQYLAPAADAVWAPDRWYAHTKRTALYQPHWRLVETK</sequence>
<keyword evidence="2" id="KW-0808">Transferase</keyword>
<dbReference type="GO" id="GO:0016020">
    <property type="term" value="C:membrane"/>
    <property type="evidence" value="ECO:0007669"/>
    <property type="project" value="InterPro"/>
</dbReference>
<keyword evidence="1" id="KW-0328">Glycosyltransferase</keyword>
<dbReference type="GO" id="GO:0005975">
    <property type="term" value="P:carbohydrate metabolic process"/>
    <property type="evidence" value="ECO:0007669"/>
    <property type="project" value="InterPro"/>
</dbReference>
<dbReference type="PANTHER" id="PTHR11927:SF9">
    <property type="entry name" value="L-FUCOSYLTRANSFERASE"/>
    <property type="match status" value="1"/>
</dbReference>
<reference evidence="3" key="1">
    <citation type="journal article" date="2021" name="PeerJ">
        <title>Extensive microbial diversity within the chicken gut microbiome revealed by metagenomics and culture.</title>
        <authorList>
            <person name="Gilroy R."/>
            <person name="Ravi A."/>
            <person name="Getino M."/>
            <person name="Pursley I."/>
            <person name="Horton D.L."/>
            <person name="Alikhan N.F."/>
            <person name="Baker D."/>
            <person name="Gharbi K."/>
            <person name="Hall N."/>
            <person name="Watson M."/>
            <person name="Adriaenssens E.M."/>
            <person name="Foster-Nyarko E."/>
            <person name="Jarju S."/>
            <person name="Secka A."/>
            <person name="Antonio M."/>
            <person name="Oren A."/>
            <person name="Chaudhuri R.R."/>
            <person name="La Ragione R."/>
            <person name="Hildebrand F."/>
            <person name="Pallen M.J."/>
        </authorList>
    </citation>
    <scope>NUCLEOTIDE SEQUENCE</scope>
    <source>
        <strain evidence="3">ChiHecec2B26-7398</strain>
    </source>
</reference>
<dbReference type="Pfam" id="PF01531">
    <property type="entry name" value="Glyco_transf_11"/>
    <property type="match status" value="1"/>
</dbReference>
<accession>A0A9D2BVQ3</accession>
<evidence type="ECO:0000256" key="1">
    <source>
        <dbReference type="ARBA" id="ARBA00022676"/>
    </source>
</evidence>